<feature type="signal peptide" evidence="2">
    <location>
        <begin position="1"/>
        <end position="23"/>
    </location>
</feature>
<dbReference type="AlphaFoldDB" id="A0A9D7XH23"/>
<dbReference type="GO" id="GO:0007156">
    <property type="term" value="P:homophilic cell adhesion via plasma membrane adhesion molecules"/>
    <property type="evidence" value="ECO:0007669"/>
    <property type="project" value="TreeGrafter"/>
</dbReference>
<feature type="domain" description="Ig-like" evidence="3">
    <location>
        <begin position="319"/>
        <end position="406"/>
    </location>
</feature>
<reference evidence="4" key="1">
    <citation type="submission" date="2020-10" db="EMBL/GenBank/DDBJ databases">
        <title>Connecting structure to function with the recovery of over 1000 high-quality activated sludge metagenome-assembled genomes encoding full-length rRNA genes using long-read sequencing.</title>
        <authorList>
            <person name="Singleton C.M."/>
            <person name="Petriglieri F."/>
            <person name="Kristensen J.M."/>
            <person name="Kirkegaard R.H."/>
            <person name="Michaelsen T.Y."/>
            <person name="Andersen M.H."/>
            <person name="Karst S.M."/>
            <person name="Dueholm M.S."/>
            <person name="Nielsen P.H."/>
            <person name="Albertsen M."/>
        </authorList>
    </citation>
    <scope>NUCLEOTIDE SEQUENCE</scope>
    <source>
        <strain evidence="4">Skiv_18-Q3-R9-52_MAXAC.067</strain>
    </source>
</reference>
<sequence length="830" mass="84193">MSVRSSFHRLFRFLACFALVLLAACGGNGNGGSGNPVTVVAPSALVYAANPAVYTLGQAIPANGPSHAGDAVAAYAISPALPAGLVLNAVSGTLTGTPTALAASAPYTVTASNAGGSTTVALSLTVNPAPAAPLFTTQPASVSLTVGQTAHFLVAVSGSPAPALKWQTSTNGSTWSDLGVTGATCDALAATLADDGRLFRAVASNASGTVNSNSAMMTVAAATMAPVFTLQPVDLTLTEGQNGQFVVAVTGTPTPTLDWQVSVNGGLWASFGVTTPVYDLFAVTLDNIGRRYRAVANNAAGTAYSNPATLTVNAATAAPAFTTQPGNQSVTAPGVATFSAAVTGSPTPTLQWQRSSDGGTSWADLASATSSSYVTPATSSADTGAQFRVVATNTVSSITSTPATLTVSSSAKAWQPAVRVGANIPGDTYNMQTAFDASGNGIVVWQHTTDGTRNDIWANRYVVGTGWGTPTLIETDDTVSATNPRLGVDASGKALVVWEAQAGFSPYWTSSIWANTYTPGVGWGTAGQLATPVGAQVSTPDLAMSANGTATVTWTEGVGSNVSLRVSAYSGSGWTSATTIKTAVPGGIGSFGNVRIVTDDGGHALILWVEYDGSVFNVWAVPCTGGAATGAPVLIETDNAASASYLQVAMNASGSAVAVWQQSLATGFKVLANRYTPAGGWGTAAVIKTDTTPSISLPAYPKVVLDDLGNAVAGWTQTTGASSRLFVDQQPVGGAWGTAAEIRYNAYVFDFSMNGAGELFGSWIQGSTFWASGSPVGTPVASPFSWTDTAALAPTPISQPRITVDVQGRALAVWMQADGGHNTVFASRYE</sequence>
<keyword evidence="2" id="KW-0732">Signal</keyword>
<dbReference type="PANTHER" id="PTHR10075">
    <property type="entry name" value="BASIGIN RELATED"/>
    <property type="match status" value="1"/>
</dbReference>
<dbReference type="InterPro" id="IPR007110">
    <property type="entry name" value="Ig-like_dom"/>
</dbReference>
<accession>A0A9D7XH23</accession>
<gene>
    <name evidence="4" type="ORF">IPP58_01785</name>
</gene>
<dbReference type="GO" id="GO:0005509">
    <property type="term" value="F:calcium ion binding"/>
    <property type="evidence" value="ECO:0007669"/>
    <property type="project" value="InterPro"/>
</dbReference>
<dbReference type="Pfam" id="PF05345">
    <property type="entry name" value="He_PIG"/>
    <property type="match status" value="1"/>
</dbReference>
<comment type="caution">
    <text evidence="4">The sequence shown here is derived from an EMBL/GenBank/DDBJ whole genome shotgun (WGS) entry which is preliminary data.</text>
</comment>
<feature type="chain" id="PRO_5038745857" evidence="2">
    <location>
        <begin position="24"/>
        <end position="830"/>
    </location>
</feature>
<keyword evidence="1" id="KW-0393">Immunoglobulin domain</keyword>
<dbReference type="GO" id="GO:0098632">
    <property type="term" value="F:cell-cell adhesion mediator activity"/>
    <property type="evidence" value="ECO:0007669"/>
    <property type="project" value="TreeGrafter"/>
</dbReference>
<dbReference type="PANTHER" id="PTHR10075:SF100">
    <property type="entry name" value="FASCICLIN-2"/>
    <property type="match status" value="1"/>
</dbReference>
<dbReference type="InterPro" id="IPR013783">
    <property type="entry name" value="Ig-like_fold"/>
</dbReference>
<dbReference type="InterPro" id="IPR036179">
    <property type="entry name" value="Ig-like_dom_sf"/>
</dbReference>
<evidence type="ECO:0000259" key="3">
    <source>
        <dbReference type="PROSITE" id="PS50835"/>
    </source>
</evidence>
<dbReference type="InterPro" id="IPR015919">
    <property type="entry name" value="Cadherin-like_sf"/>
</dbReference>
<evidence type="ECO:0000313" key="4">
    <source>
        <dbReference type="EMBL" id="MBK9795228.1"/>
    </source>
</evidence>
<evidence type="ECO:0000313" key="5">
    <source>
        <dbReference type="Proteomes" id="UP000886657"/>
    </source>
</evidence>
<dbReference type="PROSITE" id="PS51257">
    <property type="entry name" value="PROKAR_LIPOPROTEIN"/>
    <property type="match status" value="1"/>
</dbReference>
<dbReference type="SUPFAM" id="SSF49313">
    <property type="entry name" value="Cadherin-like"/>
    <property type="match status" value="1"/>
</dbReference>
<dbReference type="PROSITE" id="PS50835">
    <property type="entry name" value="IG_LIKE"/>
    <property type="match status" value="1"/>
</dbReference>
<dbReference type="Proteomes" id="UP000886657">
    <property type="component" value="Unassembled WGS sequence"/>
</dbReference>
<organism evidence="4 5">
    <name type="scientific">Candidatus Geothrix skivensis</name>
    <dbReference type="NCBI Taxonomy" id="2954439"/>
    <lineage>
        <taxon>Bacteria</taxon>
        <taxon>Pseudomonadati</taxon>
        <taxon>Acidobacteriota</taxon>
        <taxon>Holophagae</taxon>
        <taxon>Holophagales</taxon>
        <taxon>Holophagaceae</taxon>
        <taxon>Geothrix</taxon>
    </lineage>
</organism>
<evidence type="ECO:0000256" key="1">
    <source>
        <dbReference type="ARBA" id="ARBA00023319"/>
    </source>
</evidence>
<dbReference type="GO" id="GO:0005886">
    <property type="term" value="C:plasma membrane"/>
    <property type="evidence" value="ECO:0007669"/>
    <property type="project" value="TreeGrafter"/>
</dbReference>
<dbReference type="Gene3D" id="2.60.40.10">
    <property type="entry name" value="Immunoglobulins"/>
    <property type="match status" value="4"/>
</dbReference>
<dbReference type="EMBL" id="JADKIO010000004">
    <property type="protein sequence ID" value="MBK9795228.1"/>
    <property type="molecule type" value="Genomic_DNA"/>
</dbReference>
<dbReference type="InterPro" id="IPR003599">
    <property type="entry name" value="Ig_sub"/>
</dbReference>
<proteinExistence type="predicted"/>
<dbReference type="SUPFAM" id="SSF48726">
    <property type="entry name" value="Immunoglobulin"/>
    <property type="match status" value="3"/>
</dbReference>
<protein>
    <submittedName>
        <fullName evidence="4">Ig domain-containing protein</fullName>
    </submittedName>
</protein>
<dbReference type="SMART" id="SM00409">
    <property type="entry name" value="IG"/>
    <property type="match status" value="3"/>
</dbReference>
<name>A0A9D7XH23_9BACT</name>
<evidence type="ECO:0000256" key="2">
    <source>
        <dbReference type="SAM" id="SignalP"/>
    </source>
</evidence>